<dbReference type="SMART" id="SM01390">
    <property type="entry name" value="Ribosomal_S4"/>
    <property type="match status" value="1"/>
</dbReference>
<keyword evidence="5 7" id="KW-0687">Ribonucleoprotein</keyword>
<evidence type="ECO:0000313" key="12">
    <source>
        <dbReference type="Proteomes" id="UP000006253"/>
    </source>
</evidence>
<comment type="function">
    <text evidence="7">With S5 and S12 plays an important role in translational accuracy.</text>
</comment>
<dbReference type="NCBIfam" id="TIGR01017">
    <property type="entry name" value="rpsD_bact"/>
    <property type="match status" value="1"/>
</dbReference>
<comment type="caution">
    <text evidence="11">The sequence shown here is derived from an EMBL/GenBank/DDBJ whole genome shotgun (WGS) entry which is preliminary data.</text>
</comment>
<dbReference type="PROSITE" id="PS50889">
    <property type="entry name" value="S4"/>
    <property type="match status" value="1"/>
</dbReference>
<dbReference type="Pfam" id="PF00163">
    <property type="entry name" value="Ribosomal_S4"/>
    <property type="match status" value="1"/>
</dbReference>
<feature type="domain" description="RNA-binding S4" evidence="9">
    <location>
        <begin position="96"/>
        <end position="160"/>
    </location>
</feature>
<dbReference type="InterPro" id="IPR002942">
    <property type="entry name" value="S4_RNA-bd"/>
</dbReference>
<evidence type="ECO:0000256" key="6">
    <source>
        <dbReference type="ARBA" id="ARBA00035254"/>
    </source>
</evidence>
<name>A0A0E2B5L0_9LEPT</name>
<dbReference type="GO" id="GO:0042274">
    <property type="term" value="P:ribosomal small subunit biogenesis"/>
    <property type="evidence" value="ECO:0007669"/>
    <property type="project" value="TreeGrafter"/>
</dbReference>
<evidence type="ECO:0000313" key="11">
    <source>
        <dbReference type="EMBL" id="EKO16452.1"/>
    </source>
</evidence>
<comment type="similarity">
    <text evidence="1 7 8">Belongs to the universal ribosomal protein uS4 family.</text>
</comment>
<sequence length="207" mass="24016">MARYRGPVVKIMRREGVDLFLKSSYTFNKDKFHRKGPPGMPTKRKGKVSEYGAQLREKQKLKRAYGLLEKQFRKYYEEASHAHGVTGEILLQLLERRLDNVVYRLGFAITRRQARNFIAHRHILVNGERVDIPSYRLNVGDKVEIREKFKTSSFIADNIKLSQSLQGIPSWLSADYTNFGGDVTALPERHHIDLPVKEQVIVELYSK</sequence>
<reference evidence="11 12" key="1">
    <citation type="submission" date="2012-10" db="EMBL/GenBank/DDBJ databases">
        <authorList>
            <person name="Harkins D.M."/>
            <person name="Durkin A.S."/>
            <person name="Brinkac L.M."/>
            <person name="Selengut J.D."/>
            <person name="Sanka R."/>
            <person name="DePew J."/>
            <person name="Purushe J."/>
            <person name="Peacock S.J."/>
            <person name="Thaipadungpanit J."/>
            <person name="Wuthiekanun V.W."/>
            <person name="Day N.P."/>
            <person name="Vinetz J.M."/>
            <person name="Sutton G.G."/>
            <person name="Nelson W.C."/>
            <person name="Fouts D.E."/>
        </authorList>
    </citation>
    <scope>NUCLEOTIDE SEQUENCE [LARGE SCALE GENOMIC DNA]</scope>
    <source>
        <strain evidence="11 12">H1</strain>
    </source>
</reference>
<dbReference type="EMBL" id="AHMY02000025">
    <property type="protein sequence ID" value="EKO16452.1"/>
    <property type="molecule type" value="Genomic_DNA"/>
</dbReference>
<dbReference type="SUPFAM" id="SSF55174">
    <property type="entry name" value="Alpha-L RNA-binding motif"/>
    <property type="match status" value="1"/>
</dbReference>
<dbReference type="GO" id="GO:0019843">
    <property type="term" value="F:rRNA binding"/>
    <property type="evidence" value="ECO:0007669"/>
    <property type="project" value="UniProtKB-UniRule"/>
</dbReference>
<keyword evidence="3 7" id="KW-0694">RNA-binding</keyword>
<organism evidence="11 12">
    <name type="scientific">Leptospira kirschneri str. H1</name>
    <dbReference type="NCBI Taxonomy" id="1049966"/>
    <lineage>
        <taxon>Bacteria</taxon>
        <taxon>Pseudomonadati</taxon>
        <taxon>Spirochaetota</taxon>
        <taxon>Spirochaetia</taxon>
        <taxon>Leptospirales</taxon>
        <taxon>Leptospiraceae</taxon>
        <taxon>Leptospira</taxon>
    </lineage>
</organism>
<gene>
    <name evidence="7 11" type="primary">rpsD</name>
    <name evidence="11" type="ORF">LEP1GSC081_2928</name>
</gene>
<dbReference type="NCBIfam" id="NF003717">
    <property type="entry name" value="PRK05327.1"/>
    <property type="match status" value="1"/>
</dbReference>
<protein>
    <recommendedName>
        <fullName evidence="6 7">Small ribosomal subunit protein uS4</fullName>
    </recommendedName>
</protein>
<evidence type="ECO:0000256" key="5">
    <source>
        <dbReference type="ARBA" id="ARBA00023274"/>
    </source>
</evidence>
<dbReference type="SMART" id="SM00363">
    <property type="entry name" value="S4"/>
    <property type="match status" value="1"/>
</dbReference>
<evidence type="ECO:0000256" key="8">
    <source>
        <dbReference type="RuleBase" id="RU003699"/>
    </source>
</evidence>
<dbReference type="GO" id="GO:0015935">
    <property type="term" value="C:small ribosomal subunit"/>
    <property type="evidence" value="ECO:0007669"/>
    <property type="project" value="InterPro"/>
</dbReference>
<evidence type="ECO:0000259" key="10">
    <source>
        <dbReference type="SMART" id="SM01390"/>
    </source>
</evidence>
<proteinExistence type="inferred from homology"/>
<dbReference type="PANTHER" id="PTHR11831">
    <property type="entry name" value="30S 40S RIBOSOMAL PROTEIN"/>
    <property type="match status" value="1"/>
</dbReference>
<evidence type="ECO:0000256" key="2">
    <source>
        <dbReference type="ARBA" id="ARBA00022730"/>
    </source>
</evidence>
<evidence type="ECO:0000256" key="3">
    <source>
        <dbReference type="ARBA" id="ARBA00022884"/>
    </source>
</evidence>
<dbReference type="GO" id="GO:0006412">
    <property type="term" value="P:translation"/>
    <property type="evidence" value="ECO:0007669"/>
    <property type="project" value="UniProtKB-UniRule"/>
</dbReference>
<dbReference type="Proteomes" id="UP000006253">
    <property type="component" value="Unassembled WGS sequence"/>
</dbReference>
<dbReference type="InterPro" id="IPR005709">
    <property type="entry name" value="Ribosomal_uS4_bac-type"/>
</dbReference>
<dbReference type="InterPro" id="IPR036986">
    <property type="entry name" value="S4_RNA-bd_sf"/>
</dbReference>
<dbReference type="Gene3D" id="1.10.1050.10">
    <property type="entry name" value="Ribosomal Protein S4 Delta 41, Chain A, domain 1"/>
    <property type="match status" value="1"/>
</dbReference>
<dbReference type="FunFam" id="3.10.290.10:FF:000001">
    <property type="entry name" value="30S ribosomal protein S4"/>
    <property type="match status" value="1"/>
</dbReference>
<evidence type="ECO:0000256" key="7">
    <source>
        <dbReference type="HAMAP-Rule" id="MF_01306"/>
    </source>
</evidence>
<dbReference type="Gene3D" id="3.10.290.10">
    <property type="entry name" value="RNA-binding S4 domain"/>
    <property type="match status" value="1"/>
</dbReference>
<evidence type="ECO:0000256" key="1">
    <source>
        <dbReference type="ARBA" id="ARBA00007465"/>
    </source>
</evidence>
<dbReference type="PANTHER" id="PTHR11831:SF4">
    <property type="entry name" value="SMALL RIBOSOMAL SUBUNIT PROTEIN US4M"/>
    <property type="match status" value="1"/>
</dbReference>
<dbReference type="HAMAP" id="MF_01306_B">
    <property type="entry name" value="Ribosomal_uS4_B"/>
    <property type="match status" value="1"/>
</dbReference>
<comment type="function">
    <text evidence="7">One of the primary rRNA binding proteins, it binds directly to 16S rRNA where it nucleates assembly of the body of the 30S subunit.</text>
</comment>
<dbReference type="Pfam" id="PF01479">
    <property type="entry name" value="S4"/>
    <property type="match status" value="1"/>
</dbReference>
<evidence type="ECO:0000256" key="4">
    <source>
        <dbReference type="ARBA" id="ARBA00022980"/>
    </source>
</evidence>
<feature type="domain" description="Small ribosomal subunit protein uS4 N-terminal" evidence="10">
    <location>
        <begin position="3"/>
        <end position="95"/>
    </location>
</feature>
<dbReference type="CDD" id="cd00165">
    <property type="entry name" value="S4"/>
    <property type="match status" value="1"/>
</dbReference>
<dbReference type="RefSeq" id="WP_000135259.1">
    <property type="nucleotide sequence ID" value="NZ_AHMY02000025.1"/>
</dbReference>
<evidence type="ECO:0000259" key="9">
    <source>
        <dbReference type="SMART" id="SM00363"/>
    </source>
</evidence>
<dbReference type="InterPro" id="IPR022801">
    <property type="entry name" value="Ribosomal_uS4"/>
</dbReference>
<accession>A0A0E2B5L0</accession>
<keyword evidence="4 7" id="KW-0689">Ribosomal protein</keyword>
<dbReference type="PROSITE" id="PS00632">
    <property type="entry name" value="RIBOSOMAL_S4"/>
    <property type="match status" value="1"/>
</dbReference>
<dbReference type="AlphaFoldDB" id="A0A0E2B5L0"/>
<comment type="subunit">
    <text evidence="7">Part of the 30S ribosomal subunit. Contacts protein S5. The interaction surface between S4 and S5 is involved in control of translational fidelity.</text>
</comment>
<keyword evidence="2 7" id="KW-0699">rRNA-binding</keyword>
<dbReference type="GO" id="GO:0003735">
    <property type="term" value="F:structural constituent of ribosome"/>
    <property type="evidence" value="ECO:0007669"/>
    <property type="project" value="InterPro"/>
</dbReference>
<dbReference type="InterPro" id="IPR018079">
    <property type="entry name" value="Ribosomal_uS4_CS"/>
</dbReference>
<dbReference type="InterPro" id="IPR001912">
    <property type="entry name" value="Ribosomal_uS4_N"/>
</dbReference>